<dbReference type="PANTHER" id="PTHR22914:SF14">
    <property type="entry name" value="CHITIN SYNTHASE"/>
    <property type="match status" value="1"/>
</dbReference>
<protein>
    <recommendedName>
        <fullName evidence="8">Chitin synthase 1</fullName>
    </recommendedName>
</protein>
<keyword evidence="5" id="KW-1133">Transmembrane helix</keyword>
<dbReference type="Proteomes" id="UP000095300">
    <property type="component" value="Unassembled WGS sequence"/>
</dbReference>
<name>A0A1I8PPP1_STOCA</name>
<evidence type="ECO:0000256" key="4">
    <source>
        <dbReference type="SAM" id="MobiDB-lite"/>
    </source>
</evidence>
<feature type="transmembrane region" description="Helical" evidence="5">
    <location>
        <begin position="39"/>
        <end position="58"/>
    </location>
</feature>
<evidence type="ECO:0000256" key="2">
    <source>
        <dbReference type="ARBA" id="ARBA00022692"/>
    </source>
</evidence>
<dbReference type="PANTHER" id="PTHR22914">
    <property type="entry name" value="CHITIN SYNTHASE"/>
    <property type="match status" value="1"/>
</dbReference>
<keyword evidence="3 5" id="KW-0472">Membrane</keyword>
<feature type="transmembrane region" description="Helical" evidence="5">
    <location>
        <begin position="205"/>
        <end position="227"/>
    </location>
</feature>
<dbReference type="GO" id="GO:0071944">
    <property type="term" value="C:cell periphery"/>
    <property type="evidence" value="ECO:0007669"/>
    <property type="project" value="TreeGrafter"/>
</dbReference>
<evidence type="ECO:0000256" key="1">
    <source>
        <dbReference type="ARBA" id="ARBA00004141"/>
    </source>
</evidence>
<sequence>MIDDGPLAPASLFFLLVFLQIFIAGIMHPQEAGALVCGLIYYITIPSMYMLLLIYSVFNMNDVSWGTREVAPKKDDGGSPQDEESKCQEYLPGWINDPLLVDSQLGEISLREKRFWKDLIKLYLKPMFHTKEKKAEIADSLRELRNMFAFAFVMINAIFVLVVFLLQLKKDYLHLEWPIDPEDFITYDGDNAQIYIYRHYKELDPIGFCFVIFFGLILIIQFVAMFFHRFATISQLLATTKLDWLRASSTVTEEDAAQEIRGNAVHIARQLQRPKRLDDEDDDNNPSDGKSCEWQDDMDKQMMRRSTIFKLHENLNKNHCDYSDLPRNFERRFLGDDDISVKHISMSRKSLMMLNESRFVAKRRLTQQTHRNTDFNRNPLHGYDNTAFENGNE</sequence>
<feature type="region of interest" description="Disordered" evidence="4">
    <location>
        <begin position="274"/>
        <end position="296"/>
    </location>
</feature>
<dbReference type="EnsemblMetazoa" id="SCAU010010-RA">
    <property type="protein sequence ID" value="SCAU010010-PA"/>
    <property type="gene ID" value="SCAU010010"/>
</dbReference>
<organism evidence="6 7">
    <name type="scientific">Stomoxys calcitrans</name>
    <name type="common">Stable fly</name>
    <name type="synonym">Conops calcitrans</name>
    <dbReference type="NCBI Taxonomy" id="35570"/>
    <lineage>
        <taxon>Eukaryota</taxon>
        <taxon>Metazoa</taxon>
        <taxon>Ecdysozoa</taxon>
        <taxon>Arthropoda</taxon>
        <taxon>Hexapoda</taxon>
        <taxon>Insecta</taxon>
        <taxon>Pterygota</taxon>
        <taxon>Neoptera</taxon>
        <taxon>Endopterygota</taxon>
        <taxon>Diptera</taxon>
        <taxon>Brachycera</taxon>
        <taxon>Muscomorpha</taxon>
        <taxon>Muscoidea</taxon>
        <taxon>Muscidae</taxon>
        <taxon>Stomoxys</taxon>
    </lineage>
</organism>
<dbReference type="GO" id="GO:0004100">
    <property type="term" value="F:chitin synthase activity"/>
    <property type="evidence" value="ECO:0007669"/>
    <property type="project" value="InterPro"/>
</dbReference>
<evidence type="ECO:0000313" key="7">
    <source>
        <dbReference type="Proteomes" id="UP000095300"/>
    </source>
</evidence>
<dbReference type="AlphaFoldDB" id="A0A1I8PPP1"/>
<dbReference type="GO" id="GO:0016020">
    <property type="term" value="C:membrane"/>
    <property type="evidence" value="ECO:0007669"/>
    <property type="project" value="UniProtKB-SubCell"/>
</dbReference>
<evidence type="ECO:0000256" key="5">
    <source>
        <dbReference type="SAM" id="Phobius"/>
    </source>
</evidence>
<dbReference type="STRING" id="35570.A0A1I8PPP1"/>
<accession>A0A1I8PPP1</accession>
<gene>
    <name evidence="6" type="primary">106094285</name>
</gene>
<evidence type="ECO:0000256" key="3">
    <source>
        <dbReference type="ARBA" id="ARBA00023136"/>
    </source>
</evidence>
<dbReference type="VEuPathDB" id="VectorBase:SCAU010010"/>
<feature type="region of interest" description="Disordered" evidence="4">
    <location>
        <begin position="369"/>
        <end position="393"/>
    </location>
</feature>
<feature type="transmembrane region" description="Helical" evidence="5">
    <location>
        <begin position="147"/>
        <end position="168"/>
    </location>
</feature>
<keyword evidence="7" id="KW-1185">Reference proteome</keyword>
<dbReference type="InterPro" id="IPR004835">
    <property type="entry name" value="Chitin_synth"/>
</dbReference>
<reference evidence="6" key="1">
    <citation type="submission" date="2020-05" db="UniProtKB">
        <authorList>
            <consortium name="EnsemblMetazoa"/>
        </authorList>
    </citation>
    <scope>IDENTIFICATION</scope>
    <source>
        <strain evidence="6">USDA</strain>
    </source>
</reference>
<evidence type="ECO:0000313" key="6">
    <source>
        <dbReference type="EnsemblMetazoa" id="SCAU010010-PA"/>
    </source>
</evidence>
<comment type="subcellular location">
    <subcellularLocation>
        <location evidence="1">Membrane</location>
        <topology evidence="1">Multi-pass membrane protein</topology>
    </subcellularLocation>
</comment>
<proteinExistence type="predicted"/>
<feature type="transmembrane region" description="Helical" evidence="5">
    <location>
        <begin position="7"/>
        <end position="27"/>
    </location>
</feature>
<dbReference type="GO" id="GO:0006031">
    <property type="term" value="P:chitin biosynthetic process"/>
    <property type="evidence" value="ECO:0007669"/>
    <property type="project" value="TreeGrafter"/>
</dbReference>
<evidence type="ECO:0008006" key="8">
    <source>
        <dbReference type="Google" id="ProtNLM"/>
    </source>
</evidence>
<keyword evidence="2 5" id="KW-0812">Transmembrane</keyword>